<feature type="region of interest" description="Disordered" evidence="1">
    <location>
        <begin position="626"/>
        <end position="653"/>
    </location>
</feature>
<keyword evidence="3" id="KW-1185">Reference proteome</keyword>
<dbReference type="Proteomes" id="UP000815325">
    <property type="component" value="Unassembled WGS sequence"/>
</dbReference>
<feature type="region of interest" description="Disordered" evidence="1">
    <location>
        <begin position="356"/>
        <end position="376"/>
    </location>
</feature>
<feature type="compositionally biased region" description="Polar residues" evidence="1">
    <location>
        <begin position="644"/>
        <end position="653"/>
    </location>
</feature>
<feature type="compositionally biased region" description="Polar residues" evidence="1">
    <location>
        <begin position="38"/>
        <end position="56"/>
    </location>
</feature>
<feature type="compositionally biased region" description="Basic and acidic residues" evidence="1">
    <location>
        <begin position="206"/>
        <end position="216"/>
    </location>
</feature>
<feature type="compositionally biased region" description="Low complexity" evidence="1">
    <location>
        <begin position="356"/>
        <end position="365"/>
    </location>
</feature>
<evidence type="ECO:0000313" key="2">
    <source>
        <dbReference type="EMBL" id="KAF5827545.1"/>
    </source>
</evidence>
<sequence>MQDHHRTSPFSAPDPHQEGLKASKDQQQQRHHQCVCTADSSPEQSHLSGSAPVTMNSLTSASSHTSHLKPPGSIGSPGLDGGPPFNRSMSALDLESAALVGERVRAGKGKAATSFDVEGKVHGGMFRSASCKTSSLMEDWMGLDTASSCVSGGMPLSNTCSVDDISSRVRVHRASHSQPQAAVGQPGHSSPHTLGSAHIAPKQYNSKRDGGGRHSGESLNQQPSSTSSSFLVDQRGGGAPSFPLLSVTHQEGGPPPFLLASPHAKSCSRMSSGEIGGGAAGIGGVNVVGRTAPQEMEERHRGGRSRSLNSASMGDAVMQSVPRGAEGVVQEVKGLAEVDEEEQMVQGLLMGAGAGASSCCSSNSSRAQSHDAPHSGGSLLMAVAEEEGEWGGAGVGELRSRPVQTLPAVQAQDSRQLQQQPQEQQQGQQQAGHLQYPTAFASPPAARKFTRSSSSGRSRRNTANGLLCEAMSSGGWGFGSGGAVNSCGSSLSLLEFADERSSQSLGNKSMPQSPCNMLYKVRPRGSEEGFTYSGSMRNSSSSMQAGLCSLAHASSMHWSSSAPNAHQGETTDRASLNGPRKVQLAVSASMPHTLSGCAASPRSPIRPTTSMSTSYSSLLEYAEASSRSQSRKLSSCDFSHGVGNLNSCDEQQL</sequence>
<feature type="compositionally biased region" description="Low complexity" evidence="1">
    <location>
        <begin position="410"/>
        <end position="430"/>
    </location>
</feature>
<organism evidence="2 3">
    <name type="scientific">Dunaliella salina</name>
    <name type="common">Green alga</name>
    <name type="synonym">Protococcus salinus</name>
    <dbReference type="NCBI Taxonomy" id="3046"/>
    <lineage>
        <taxon>Eukaryota</taxon>
        <taxon>Viridiplantae</taxon>
        <taxon>Chlorophyta</taxon>
        <taxon>core chlorophytes</taxon>
        <taxon>Chlorophyceae</taxon>
        <taxon>CS clade</taxon>
        <taxon>Chlamydomonadales</taxon>
        <taxon>Dunaliellaceae</taxon>
        <taxon>Dunaliella</taxon>
    </lineage>
</organism>
<feature type="compositionally biased region" description="Basic and acidic residues" evidence="1">
    <location>
        <begin position="15"/>
        <end position="28"/>
    </location>
</feature>
<protein>
    <submittedName>
        <fullName evidence="2">Uncharacterized protein</fullName>
    </submittedName>
</protein>
<feature type="region of interest" description="Disordered" evidence="1">
    <location>
        <begin position="168"/>
        <end position="244"/>
    </location>
</feature>
<feature type="region of interest" description="Disordered" evidence="1">
    <location>
        <begin position="407"/>
        <end position="461"/>
    </location>
</feature>
<reference evidence="2" key="1">
    <citation type="submission" date="2017-08" db="EMBL/GenBank/DDBJ databases">
        <authorList>
            <person name="Polle J.E."/>
            <person name="Barry K."/>
            <person name="Cushman J."/>
            <person name="Schmutz J."/>
            <person name="Tran D."/>
            <person name="Hathwaick L.T."/>
            <person name="Yim W.C."/>
            <person name="Jenkins J."/>
            <person name="Mckie-Krisberg Z.M."/>
            <person name="Prochnik S."/>
            <person name="Lindquist E."/>
            <person name="Dockter R.B."/>
            <person name="Adam C."/>
            <person name="Molina H."/>
            <person name="Bunkerborg J."/>
            <person name="Jin E."/>
            <person name="Buchheim M."/>
            <person name="Magnuson J."/>
        </authorList>
    </citation>
    <scope>NUCLEOTIDE SEQUENCE</scope>
    <source>
        <strain evidence="2">CCAP 19/18</strain>
    </source>
</reference>
<dbReference type="EMBL" id="MU070477">
    <property type="protein sequence ID" value="KAF5827545.1"/>
    <property type="molecule type" value="Genomic_DNA"/>
</dbReference>
<feature type="compositionally biased region" description="Low complexity" evidence="1">
    <location>
        <begin position="626"/>
        <end position="635"/>
    </location>
</feature>
<name>A0ABQ7FYX0_DUNSA</name>
<accession>A0ABQ7FYX0</accession>
<comment type="caution">
    <text evidence="2">The sequence shown here is derived from an EMBL/GenBank/DDBJ whole genome shotgun (WGS) entry which is preliminary data.</text>
</comment>
<feature type="region of interest" description="Disordered" evidence="1">
    <location>
        <begin position="1"/>
        <end position="88"/>
    </location>
</feature>
<evidence type="ECO:0000256" key="1">
    <source>
        <dbReference type="SAM" id="MobiDB-lite"/>
    </source>
</evidence>
<proteinExistence type="predicted"/>
<gene>
    <name evidence="2" type="ORF">DUNSADRAFT_478</name>
</gene>
<evidence type="ECO:0000313" key="3">
    <source>
        <dbReference type="Proteomes" id="UP000815325"/>
    </source>
</evidence>
<feature type="region of interest" description="Disordered" evidence="1">
    <location>
        <begin position="593"/>
        <end position="612"/>
    </location>
</feature>